<feature type="region of interest" description="Disordered" evidence="1">
    <location>
        <begin position="1"/>
        <end position="35"/>
    </location>
</feature>
<reference evidence="2" key="2">
    <citation type="journal article" date="2015" name="Data Brief">
        <title>Shoot transcriptome of the giant reed, Arundo donax.</title>
        <authorList>
            <person name="Barrero R.A."/>
            <person name="Guerrero F.D."/>
            <person name="Moolhuijzen P."/>
            <person name="Goolsby J.A."/>
            <person name="Tidwell J."/>
            <person name="Bellgard S.E."/>
            <person name="Bellgard M.I."/>
        </authorList>
    </citation>
    <scope>NUCLEOTIDE SEQUENCE</scope>
    <source>
        <tissue evidence="2">Shoot tissue taken approximately 20 cm above the soil surface</tissue>
    </source>
</reference>
<feature type="compositionally biased region" description="Polar residues" evidence="1">
    <location>
        <begin position="10"/>
        <end position="19"/>
    </location>
</feature>
<dbReference type="AlphaFoldDB" id="A0A0A8YIA0"/>
<evidence type="ECO:0000256" key="1">
    <source>
        <dbReference type="SAM" id="MobiDB-lite"/>
    </source>
</evidence>
<dbReference type="EMBL" id="GBRH01272720">
    <property type="protein sequence ID" value="JAD25175.1"/>
    <property type="molecule type" value="Transcribed_RNA"/>
</dbReference>
<proteinExistence type="predicted"/>
<protein>
    <submittedName>
        <fullName evidence="2">Uncharacterized protein</fullName>
    </submittedName>
</protein>
<name>A0A0A8YIA0_ARUDO</name>
<sequence length="68" mass="7608">MIKQEKIRNADNQSDWSTSEDGKINQAAKSNTNTANKTMTFLKQLTPARACHATIPILSTPTMHIQKH</sequence>
<accession>A0A0A8YIA0</accession>
<organism evidence="2">
    <name type="scientific">Arundo donax</name>
    <name type="common">Giant reed</name>
    <name type="synonym">Donax arundinaceus</name>
    <dbReference type="NCBI Taxonomy" id="35708"/>
    <lineage>
        <taxon>Eukaryota</taxon>
        <taxon>Viridiplantae</taxon>
        <taxon>Streptophyta</taxon>
        <taxon>Embryophyta</taxon>
        <taxon>Tracheophyta</taxon>
        <taxon>Spermatophyta</taxon>
        <taxon>Magnoliopsida</taxon>
        <taxon>Liliopsida</taxon>
        <taxon>Poales</taxon>
        <taxon>Poaceae</taxon>
        <taxon>PACMAD clade</taxon>
        <taxon>Arundinoideae</taxon>
        <taxon>Arundineae</taxon>
        <taxon>Arundo</taxon>
    </lineage>
</organism>
<evidence type="ECO:0000313" key="2">
    <source>
        <dbReference type="EMBL" id="JAD25175.1"/>
    </source>
</evidence>
<reference evidence="2" key="1">
    <citation type="submission" date="2014-09" db="EMBL/GenBank/DDBJ databases">
        <authorList>
            <person name="Magalhaes I.L.F."/>
            <person name="Oliveira U."/>
            <person name="Santos F.R."/>
            <person name="Vidigal T.H.D.A."/>
            <person name="Brescovit A.D."/>
            <person name="Santos A.J."/>
        </authorList>
    </citation>
    <scope>NUCLEOTIDE SEQUENCE</scope>
    <source>
        <tissue evidence="2">Shoot tissue taken approximately 20 cm above the soil surface</tissue>
    </source>
</reference>